<protein>
    <submittedName>
        <fullName evidence="1">Ig-like domain-containing protein</fullName>
    </submittedName>
</protein>
<dbReference type="Gene3D" id="2.60.40.10">
    <property type="entry name" value="Immunoglobulins"/>
    <property type="match status" value="1"/>
</dbReference>
<dbReference type="Proteomes" id="UP000231586">
    <property type="component" value="Unassembled WGS sequence"/>
</dbReference>
<sequence length="565" mass="59373">MPFRASAHDVRRIAVTVPTVVALLLGAWAVPARADDADVVDPTIAPPQNLSVSMQDCVDGTDLLLPSVGQIGATVTGPPRDDAAGTGPANVAATFELALAATPDEVLWRYTTGAQASGSWFGHSIAVMTESGHRYVWRVRVVTDEGTTGPWASCTFVTDFERPDPPTIEPVRDQPTLYPAVYEDGVESPGVGRSAAFRITSSPDTASFAVEGCGLSETVAAVDGAAVVPFVAGRSEHCRLMAHATDRAGQRSLVSPEYDVRVGLLTTTLTATVPARVTRGVPVVLRATLGGPYGRPSSGDATVTLSRLDGSPGGAAEYVHIAADGTVSLPLYSSSNAVAPDAGTYRVTITGPISSSTYAGSSWTSTLTVDRARPTIFFGATEAGRWDYDEIPASDHTVSGRVEEWQRLATGSVTLWEGSKKIASWTVSRDRGHTTADHTFPVHALARGTHVLTLRYAGDADTLPGSATTTVQVFPLPMTAPVPKVAGRARVGATLIAYRGTWTPSPSAVRYQRRINGVPVHGANGSRFVVPASALGRRVSVSVTGSRSRYLTRTTTSLQTAPVTR</sequence>
<name>A0A2M8WTB7_9MICO</name>
<comment type="caution">
    <text evidence="1">The sequence shown here is derived from an EMBL/GenBank/DDBJ whole genome shotgun (WGS) entry which is preliminary data.</text>
</comment>
<evidence type="ECO:0000313" key="2">
    <source>
        <dbReference type="Proteomes" id="UP000231586"/>
    </source>
</evidence>
<dbReference type="Gene3D" id="2.60.40.2700">
    <property type="match status" value="1"/>
</dbReference>
<dbReference type="OrthoDB" id="614750at2"/>
<gene>
    <name evidence="1" type="ORF">CLV34_1677</name>
</gene>
<organism evidence="1 2">
    <name type="scientific">Luteimicrobium subarcticum</name>
    <dbReference type="NCBI Taxonomy" id="620910"/>
    <lineage>
        <taxon>Bacteria</taxon>
        <taxon>Bacillati</taxon>
        <taxon>Actinomycetota</taxon>
        <taxon>Actinomycetes</taxon>
        <taxon>Micrococcales</taxon>
        <taxon>Luteimicrobium</taxon>
    </lineage>
</organism>
<dbReference type="EMBL" id="PGTZ01000007">
    <property type="protein sequence ID" value="PJI94190.1"/>
    <property type="molecule type" value="Genomic_DNA"/>
</dbReference>
<dbReference type="InterPro" id="IPR013783">
    <property type="entry name" value="Ig-like_fold"/>
</dbReference>
<reference evidence="1 2" key="1">
    <citation type="submission" date="2017-11" db="EMBL/GenBank/DDBJ databases">
        <title>Genomic Encyclopedia of Archaeal and Bacterial Type Strains, Phase II (KMG-II): From Individual Species to Whole Genera.</title>
        <authorList>
            <person name="Goeker M."/>
        </authorList>
    </citation>
    <scope>NUCLEOTIDE SEQUENCE [LARGE SCALE GENOMIC DNA]</scope>
    <source>
        <strain evidence="1 2">DSM 22413</strain>
    </source>
</reference>
<proteinExistence type="predicted"/>
<accession>A0A2M8WTB7</accession>
<dbReference type="RefSeq" id="WP_100349761.1">
    <property type="nucleotide sequence ID" value="NZ_PGTZ01000007.1"/>
</dbReference>
<evidence type="ECO:0000313" key="1">
    <source>
        <dbReference type="EMBL" id="PJI94190.1"/>
    </source>
</evidence>
<dbReference type="AlphaFoldDB" id="A0A2M8WTB7"/>
<dbReference type="GO" id="GO:0005975">
    <property type="term" value="P:carbohydrate metabolic process"/>
    <property type="evidence" value="ECO:0007669"/>
    <property type="project" value="UniProtKB-ARBA"/>
</dbReference>
<keyword evidence="2" id="KW-1185">Reference proteome</keyword>